<dbReference type="Proteomes" id="UP001432146">
    <property type="component" value="Unassembled WGS sequence"/>
</dbReference>
<evidence type="ECO:0000313" key="1">
    <source>
        <dbReference type="EMBL" id="KAK9296716.1"/>
    </source>
</evidence>
<reference evidence="1 2" key="1">
    <citation type="submission" date="2024-05" db="EMBL/GenBank/DDBJ databases">
        <title>The nuclear and mitochondrial genome assemblies of Tetragonisca angustula (Apidae: Meliponini), a tiny yet remarkable pollinator in the Neotropics.</title>
        <authorList>
            <person name="Ferrari R."/>
            <person name="Ricardo P.C."/>
            <person name="Dias F.C."/>
            <person name="Araujo N.S."/>
            <person name="Soares D.O."/>
            <person name="Zhou Q.-S."/>
            <person name="Zhu C.-D."/>
            <person name="Coutinho L."/>
            <person name="Airas M.C."/>
            <person name="Batista T.M."/>
        </authorList>
    </citation>
    <scope>NUCLEOTIDE SEQUENCE [LARGE SCALE GENOMIC DNA]</scope>
    <source>
        <strain evidence="1">ASF017062</strain>
        <tissue evidence="1">Abdomen</tissue>
    </source>
</reference>
<protein>
    <submittedName>
        <fullName evidence="1">Uncharacterized protein</fullName>
    </submittedName>
</protein>
<keyword evidence="2" id="KW-1185">Reference proteome</keyword>
<dbReference type="AlphaFoldDB" id="A0AAW0ZH48"/>
<sequence length="129" mass="15512">MYWWNSRIAELRKDTLKARRAVQRCRRRKASSLIEEQYLNIKYLEVSTELRQAIKKSKAEAWNELMQGIYRNSWGKPYLSRKSSPAPSLSPGMSWTEYLKIFFLDQIQRQKERISALQTRVMEFYQTIL</sequence>
<dbReference type="EMBL" id="JAWNGG020000205">
    <property type="protein sequence ID" value="KAK9296716.1"/>
    <property type="molecule type" value="Genomic_DNA"/>
</dbReference>
<proteinExistence type="predicted"/>
<name>A0AAW0ZH48_9HYME</name>
<comment type="caution">
    <text evidence="1">The sequence shown here is derived from an EMBL/GenBank/DDBJ whole genome shotgun (WGS) entry which is preliminary data.</text>
</comment>
<accession>A0AAW0ZH48</accession>
<evidence type="ECO:0000313" key="2">
    <source>
        <dbReference type="Proteomes" id="UP001432146"/>
    </source>
</evidence>
<gene>
    <name evidence="1" type="ORF">QLX08_009330</name>
</gene>
<organism evidence="1 2">
    <name type="scientific">Tetragonisca angustula</name>
    <dbReference type="NCBI Taxonomy" id="166442"/>
    <lineage>
        <taxon>Eukaryota</taxon>
        <taxon>Metazoa</taxon>
        <taxon>Ecdysozoa</taxon>
        <taxon>Arthropoda</taxon>
        <taxon>Hexapoda</taxon>
        <taxon>Insecta</taxon>
        <taxon>Pterygota</taxon>
        <taxon>Neoptera</taxon>
        <taxon>Endopterygota</taxon>
        <taxon>Hymenoptera</taxon>
        <taxon>Apocrita</taxon>
        <taxon>Aculeata</taxon>
        <taxon>Apoidea</taxon>
        <taxon>Anthophila</taxon>
        <taxon>Apidae</taxon>
        <taxon>Tetragonisca</taxon>
    </lineage>
</organism>